<evidence type="ECO:0000313" key="3">
    <source>
        <dbReference type="Proteomes" id="UP000516065"/>
    </source>
</evidence>
<dbReference type="RefSeq" id="YP_010246404.1">
    <property type="nucleotide sequence ID" value="NC_060135.1"/>
</dbReference>
<organism evidence="2 3">
    <name type="scientific">Gordonia Phage Sephiroth</name>
    <dbReference type="NCBI Taxonomy" id="2767553"/>
    <lineage>
        <taxon>Viruses</taxon>
        <taxon>Duplodnaviria</taxon>
        <taxon>Heunggongvirae</taxon>
        <taxon>Uroviricota</taxon>
        <taxon>Caudoviricetes</taxon>
        <taxon>Deeyouvirinae</taxon>
        <taxon>Octobienvirus</taxon>
        <taxon>Octobienvirus sephiroth</taxon>
    </lineage>
</organism>
<dbReference type="Proteomes" id="UP000516065">
    <property type="component" value="Segment"/>
</dbReference>
<dbReference type="EMBL" id="MT684599">
    <property type="protein sequence ID" value="QNN99360.1"/>
    <property type="molecule type" value="Genomic_DNA"/>
</dbReference>
<name>A0A7G9UZA5_9CAUD</name>
<protein>
    <submittedName>
        <fullName evidence="2">Scaffolding protein</fullName>
    </submittedName>
</protein>
<dbReference type="KEGG" id="vg:70080954"/>
<gene>
    <name evidence="2" type="primary">16</name>
    <name evidence="2" type="ORF">SEA_SEPHIROTH_16</name>
</gene>
<accession>A0A7G9UZA5</accession>
<feature type="region of interest" description="Disordered" evidence="1">
    <location>
        <begin position="198"/>
        <end position="232"/>
    </location>
</feature>
<sequence>MTLCGLSGAQVGRRMLTSYGALMTNPVTPVVPAEIAPEGSAAAPAPTTTVTPADLAAQANAGGAAVVETPAAVTEFKAITSQEEFDRRIGQRIGQIEAKYPNYDELKAKAEKYDDSERAKLGEIEQKDLTIGELQQKIAEFETREQERQFNDLRTGVARAKGLPEALAARLTGTTKEELEADADSLLSLVPAQPVAVATQTPEPVGGGAPPVAGTNESKDDGLVERLMREGF</sequence>
<keyword evidence="3" id="KW-1185">Reference proteome</keyword>
<evidence type="ECO:0000256" key="1">
    <source>
        <dbReference type="SAM" id="MobiDB-lite"/>
    </source>
</evidence>
<dbReference type="GeneID" id="70080954"/>
<proteinExistence type="predicted"/>
<evidence type="ECO:0000313" key="2">
    <source>
        <dbReference type="EMBL" id="QNN99360.1"/>
    </source>
</evidence>
<reference evidence="2 3" key="1">
    <citation type="submission" date="2020-06" db="EMBL/GenBank/DDBJ databases">
        <authorList>
            <person name="Aidoo V.A."/>
            <person name="Attix H.E."/>
            <person name="Centeno C.A."/>
            <person name="Hollingsworth J.S."/>
            <person name="Humbert W.S."/>
            <person name="Martinez-Aguilar E."/>
            <person name="Richter E.A."/>
            <person name="Smith D.M."/>
            <person name="Thoma A.L."/>
            <person name="Troup B.R."/>
            <person name="Watkins V.C."/>
            <person name="Brunner S."/>
            <person name="Chen S."/>
            <person name="Fogarty M.P."/>
            <person name="Merkhofer E.C."/>
            <person name="Garlena R.A."/>
            <person name="Russell D.A."/>
            <person name="Pope W.H."/>
            <person name="Jacobs-Sera D."/>
            <person name="Hatfull G.F."/>
        </authorList>
    </citation>
    <scope>NUCLEOTIDE SEQUENCE [LARGE SCALE GENOMIC DNA]</scope>
</reference>
<feature type="compositionally biased region" description="Basic and acidic residues" evidence="1">
    <location>
        <begin position="217"/>
        <end position="232"/>
    </location>
</feature>